<comment type="caution">
    <text evidence="1">The sequence shown here is derived from an EMBL/GenBank/DDBJ whole genome shotgun (WGS) entry which is preliminary data.</text>
</comment>
<keyword evidence="2" id="KW-1185">Reference proteome</keyword>
<dbReference type="InterPro" id="IPR027417">
    <property type="entry name" value="P-loop_NTPase"/>
</dbReference>
<dbReference type="Proteomes" id="UP001564626">
    <property type="component" value="Unassembled WGS sequence"/>
</dbReference>
<gene>
    <name evidence="1" type="ORF">AB8O55_04035</name>
</gene>
<proteinExistence type="predicted"/>
<dbReference type="RefSeq" id="WP_345367859.1">
    <property type="nucleotide sequence ID" value="NZ_BAABII010000020.1"/>
</dbReference>
<organism evidence="1 2">
    <name type="scientific">Saccharopolyspora cebuensis</name>
    <dbReference type="NCBI Taxonomy" id="418759"/>
    <lineage>
        <taxon>Bacteria</taxon>
        <taxon>Bacillati</taxon>
        <taxon>Actinomycetota</taxon>
        <taxon>Actinomycetes</taxon>
        <taxon>Pseudonocardiales</taxon>
        <taxon>Pseudonocardiaceae</taxon>
        <taxon>Saccharopolyspora</taxon>
    </lineage>
</organism>
<name>A0ABV4CBR6_9PSEU</name>
<protein>
    <submittedName>
        <fullName evidence="1">AAA family ATPase</fullName>
    </submittedName>
</protein>
<dbReference type="SUPFAM" id="SSF52540">
    <property type="entry name" value="P-loop containing nucleoside triphosphate hydrolases"/>
    <property type="match status" value="1"/>
</dbReference>
<sequence>MSGPIPPQGRAVLLITGVQAAGKTTVARRIAQRLPKSVHLPGDVFRRMIVNGRVDMAPDPPEAAIEQLRLRHRLTASTADAYFDAGFTVVAQDVVLGEHLAELVEAVRSRPLLVVVLAPSIEAVAERDAARGGAAYDRWEVEALDAVLRQRTPRLGLWLDTSWQSPEQTADEVLRRAWTDAVV</sequence>
<reference evidence="1 2" key="1">
    <citation type="submission" date="2024-08" db="EMBL/GenBank/DDBJ databases">
        <title>Genome mining of Saccharopolyspora cebuensis PGLac3 from Nigerian medicinal plant.</title>
        <authorList>
            <person name="Ezeobiora C.E."/>
            <person name="Igbokwe N.H."/>
            <person name="Amin D.H."/>
            <person name="Mendie U.E."/>
        </authorList>
    </citation>
    <scope>NUCLEOTIDE SEQUENCE [LARGE SCALE GENOMIC DNA]</scope>
    <source>
        <strain evidence="1 2">PGLac3</strain>
    </source>
</reference>
<evidence type="ECO:0000313" key="1">
    <source>
        <dbReference type="EMBL" id="MEY8038554.1"/>
    </source>
</evidence>
<evidence type="ECO:0000313" key="2">
    <source>
        <dbReference type="Proteomes" id="UP001564626"/>
    </source>
</evidence>
<accession>A0ABV4CBR6</accession>
<dbReference type="EMBL" id="JBGEHV010000004">
    <property type="protein sequence ID" value="MEY8038554.1"/>
    <property type="molecule type" value="Genomic_DNA"/>
</dbReference>
<dbReference type="Gene3D" id="3.40.50.300">
    <property type="entry name" value="P-loop containing nucleotide triphosphate hydrolases"/>
    <property type="match status" value="1"/>
</dbReference>
<dbReference type="Pfam" id="PF13671">
    <property type="entry name" value="AAA_33"/>
    <property type="match status" value="1"/>
</dbReference>